<reference evidence="2" key="1">
    <citation type="submission" date="2019-09" db="EMBL/GenBank/DDBJ databases">
        <title>Draft genome information of white flower Hibiscus syriacus.</title>
        <authorList>
            <person name="Kim Y.-M."/>
        </authorList>
    </citation>
    <scope>NUCLEOTIDE SEQUENCE [LARGE SCALE GENOMIC DNA]</scope>
    <source>
        <strain evidence="2">YM2019G1</strain>
    </source>
</reference>
<dbReference type="Gene3D" id="3.40.395.10">
    <property type="entry name" value="Adenoviral Proteinase, Chain A"/>
    <property type="match status" value="1"/>
</dbReference>
<dbReference type="InterPro" id="IPR036910">
    <property type="entry name" value="HMG_box_dom_sf"/>
</dbReference>
<name>A0A6A3BL49_HIBSY</name>
<dbReference type="Proteomes" id="UP000436088">
    <property type="component" value="Unassembled WGS sequence"/>
</dbReference>
<proteinExistence type="predicted"/>
<protein>
    <recommendedName>
        <fullName evidence="4">HMG box domain-containing protein</fullName>
    </recommendedName>
</protein>
<evidence type="ECO:0000313" key="2">
    <source>
        <dbReference type="EMBL" id="KAE8717025.1"/>
    </source>
</evidence>
<dbReference type="SUPFAM" id="SSF54001">
    <property type="entry name" value="Cysteine proteinases"/>
    <property type="match status" value="1"/>
</dbReference>
<dbReference type="EMBL" id="VEPZ02000834">
    <property type="protein sequence ID" value="KAE8717025.1"/>
    <property type="molecule type" value="Genomic_DNA"/>
</dbReference>
<keyword evidence="3" id="KW-1185">Reference proteome</keyword>
<accession>A0A6A3BL49</accession>
<dbReference type="InterPro" id="IPR038765">
    <property type="entry name" value="Papain-like_cys_pep_sf"/>
</dbReference>
<dbReference type="SUPFAM" id="SSF47095">
    <property type="entry name" value="HMG-box"/>
    <property type="match status" value="1"/>
</dbReference>
<dbReference type="AlphaFoldDB" id="A0A6A3BL49"/>
<feature type="coiled-coil region" evidence="1">
    <location>
        <begin position="411"/>
        <end position="438"/>
    </location>
</feature>
<comment type="caution">
    <text evidence="2">The sequence shown here is derived from an EMBL/GenBank/DDBJ whole genome shotgun (WGS) entry which is preliminary data.</text>
</comment>
<dbReference type="PANTHER" id="PTHR34835">
    <property type="entry name" value="OS07G0283600 PROTEIN-RELATED"/>
    <property type="match status" value="1"/>
</dbReference>
<evidence type="ECO:0000256" key="1">
    <source>
        <dbReference type="SAM" id="Coils"/>
    </source>
</evidence>
<sequence length="573" mass="65342">MKSTDLAIIVGEDDFEIESESRKQPKGGYMMKETGNHIGSVKNDVLEKWKSITDTEKEPYLTQSKMDRQEYKAWRKAHEKNEVSTRCSIKRVNSLIEHLKENDQLNVLEEMGFGSLIGARDLPIRRELVSCAVAILGEEKRQKCCKSSKTKNWKTIASKYDLKHKVTCAELEEEIKSGSYEGDDLKVQVLLYLVGIFLCPTSDTSPSKDNMKLICDEGLKGEFNWAEYVHSRLIESIISFQNGHRRYLKECIAILEVVLFDFWLDCNSVPAYERIGVAHICAWGKKEVVRVMAKLKLERPKKQERGDDGEGKESKFDILMSELVDVKKFLFDILQRQSRVEEAIERLKGEVDGKIDGVVKEVMLGGELKMVMGGKIDGVVKEVVELRGELTGVKGVVEKTLDEGGKIKSEIKEMKSYVEEKYDELKNYEEKKDGGSDEEGCGCDLYTRECYRWRFGFLMSFTQKEVEKAKIPSGISDCEAYPTLKPMEWDGSAVIDLVGWILCYESNKLAQHGKIGYLPYNLAMILNDYSKFTDCDKILVIINDDGIYWYLLVLDMVSCVATVYDSLFSSLED</sequence>
<organism evidence="2 3">
    <name type="scientific">Hibiscus syriacus</name>
    <name type="common">Rose of Sharon</name>
    <dbReference type="NCBI Taxonomy" id="106335"/>
    <lineage>
        <taxon>Eukaryota</taxon>
        <taxon>Viridiplantae</taxon>
        <taxon>Streptophyta</taxon>
        <taxon>Embryophyta</taxon>
        <taxon>Tracheophyta</taxon>
        <taxon>Spermatophyta</taxon>
        <taxon>Magnoliopsida</taxon>
        <taxon>eudicotyledons</taxon>
        <taxon>Gunneridae</taxon>
        <taxon>Pentapetalae</taxon>
        <taxon>rosids</taxon>
        <taxon>malvids</taxon>
        <taxon>Malvales</taxon>
        <taxon>Malvaceae</taxon>
        <taxon>Malvoideae</taxon>
        <taxon>Hibiscus</taxon>
    </lineage>
</organism>
<evidence type="ECO:0000313" key="3">
    <source>
        <dbReference type="Proteomes" id="UP000436088"/>
    </source>
</evidence>
<evidence type="ECO:0008006" key="4">
    <source>
        <dbReference type="Google" id="ProtNLM"/>
    </source>
</evidence>
<keyword evidence="1" id="KW-0175">Coiled coil</keyword>
<gene>
    <name evidence="2" type="ORF">F3Y22_tig00110065pilonHSYRG00140</name>
</gene>